<organism evidence="1 2">
    <name type="scientific">Halomonas mongoliensis</name>
    <dbReference type="NCBI Taxonomy" id="321265"/>
    <lineage>
        <taxon>Bacteria</taxon>
        <taxon>Pseudomonadati</taxon>
        <taxon>Pseudomonadota</taxon>
        <taxon>Gammaproteobacteria</taxon>
        <taxon>Oceanospirillales</taxon>
        <taxon>Halomonadaceae</taxon>
        <taxon>Halomonas</taxon>
    </lineage>
</organism>
<accession>A0ABU1GM87</accession>
<dbReference type="Proteomes" id="UP001252270">
    <property type="component" value="Unassembled WGS sequence"/>
</dbReference>
<keyword evidence="2" id="KW-1185">Reference proteome</keyword>
<gene>
    <name evidence="1" type="ORF">QC820_09960</name>
</gene>
<name>A0ABU1GM87_9GAMM</name>
<comment type="caution">
    <text evidence="1">The sequence shown here is derived from an EMBL/GenBank/DDBJ whole genome shotgun (WGS) entry which is preliminary data.</text>
</comment>
<evidence type="ECO:0000313" key="2">
    <source>
        <dbReference type="Proteomes" id="UP001252270"/>
    </source>
</evidence>
<dbReference type="EMBL" id="JARWAL010000008">
    <property type="protein sequence ID" value="MDR5893141.1"/>
    <property type="molecule type" value="Genomic_DNA"/>
</dbReference>
<dbReference type="RefSeq" id="WP_309636791.1">
    <property type="nucleotide sequence ID" value="NZ_JARWAL010000008.1"/>
</dbReference>
<sequence>MTIVFKHKGEQLSFGAMYELESPFVKYCLFVLEDADTGDKIEMKVLPGQLKSGDVEEAKGLEPLVGRIIYKVDSYLREKIPFHDLLGWDKDVCWNWSGSFSEDYLEPLVVELKDFEKEELSLEVDPGESNKKGRISFQYIVKSKSRKSGKKTVDENVSLSKVGLLEKAFAVFDIKEIKQELERVSREEGRAGRIAFLSAISRLGDDSDFSLLHDFAKAKFAHAISARHNHDITDEAAALEVIKGMKLFLSKDVDLLSGISVHDTIY</sequence>
<evidence type="ECO:0000313" key="1">
    <source>
        <dbReference type="EMBL" id="MDR5893141.1"/>
    </source>
</evidence>
<reference evidence="1 2" key="1">
    <citation type="submission" date="2023-04" db="EMBL/GenBank/DDBJ databases">
        <title>A long-awaited taxogenomic arrangement of the family Halomonadaceae.</title>
        <authorList>
            <person name="De La Haba R."/>
            <person name="Chuvochina M."/>
            <person name="Wittouck S."/>
            <person name="Arahal D.R."/>
            <person name="Sanchez-Porro C."/>
            <person name="Hugenholtz P."/>
            <person name="Ventosa A."/>
        </authorList>
    </citation>
    <scope>NUCLEOTIDE SEQUENCE [LARGE SCALE GENOMIC DNA]</scope>
    <source>
        <strain evidence="1 2">DSM 17332</strain>
    </source>
</reference>
<protein>
    <submittedName>
        <fullName evidence="1">Uncharacterized protein</fullName>
    </submittedName>
</protein>
<proteinExistence type="predicted"/>